<dbReference type="GO" id="GO:0016757">
    <property type="term" value="F:glycosyltransferase activity"/>
    <property type="evidence" value="ECO:0007669"/>
    <property type="project" value="UniProtKB-KW"/>
</dbReference>
<protein>
    <submittedName>
        <fullName evidence="1">Glucosyl-3-phosphoglycerate synthase</fullName>
        <ecNumber evidence="1">2.4.1.266</ecNumber>
    </submittedName>
</protein>
<dbReference type="KEGG" id="amob:HG15A2_12830"/>
<evidence type="ECO:0000313" key="1">
    <source>
        <dbReference type="EMBL" id="QDS98013.1"/>
    </source>
</evidence>
<dbReference type="Gene3D" id="3.90.550.10">
    <property type="entry name" value="Spore Coat Polysaccharide Biosynthesis Protein SpsA, Chain A"/>
    <property type="match status" value="1"/>
</dbReference>
<name>A0A517MT00_9BACT</name>
<keyword evidence="2" id="KW-1185">Reference proteome</keyword>
<organism evidence="1 2">
    <name type="scientific">Adhaeretor mobilis</name>
    <dbReference type="NCBI Taxonomy" id="1930276"/>
    <lineage>
        <taxon>Bacteria</taxon>
        <taxon>Pseudomonadati</taxon>
        <taxon>Planctomycetota</taxon>
        <taxon>Planctomycetia</taxon>
        <taxon>Pirellulales</taxon>
        <taxon>Lacipirellulaceae</taxon>
        <taxon>Adhaeretor</taxon>
    </lineage>
</organism>
<dbReference type="Proteomes" id="UP000319852">
    <property type="component" value="Chromosome"/>
</dbReference>
<keyword evidence="1" id="KW-0808">Transferase</keyword>
<dbReference type="InterPro" id="IPR029044">
    <property type="entry name" value="Nucleotide-diphossugar_trans"/>
</dbReference>
<sequence length="406" mass="44926">MPDFAQPSAVSTIHDLGIVHTDEIEAKLVKASQTYGLGLVLPVTASDMRAEPFAKIVDELAGAEFLKSIVVVLNRAPEESDYREAAQLVAPLGERAEILWTDGPTVAPMVDELVAEDFNLDTPGKGRAVWLAFGYLLADKDLKAFVLHDCDIVNYDREILVRLCLPMAHPSLDFDFCKAYYARCTTKMHGRVVRLLMTPLMRALHTVIGEDEFLSFLSAFRYPLAGEFGISSGLARSNRIPCDWGLEVGTLAEVFRNTSPKRVCQVDLGRLYEHKHQPLSLNEPDKGLMKMTGDILTSIFRTLASRGSVFSPGHFISLRAAYLRCAQDAIRQYHADALMNCLDFDRHSEEQAIEGFAEQITAAGTAVHDDPSGGDALPTWTRVLAAKPDFPHRLREAATADHERLS</sequence>
<reference evidence="1 2" key="1">
    <citation type="submission" date="2019-02" db="EMBL/GenBank/DDBJ databases">
        <title>Deep-cultivation of Planctomycetes and their phenomic and genomic characterization uncovers novel biology.</title>
        <authorList>
            <person name="Wiegand S."/>
            <person name="Jogler M."/>
            <person name="Boedeker C."/>
            <person name="Pinto D."/>
            <person name="Vollmers J."/>
            <person name="Rivas-Marin E."/>
            <person name="Kohn T."/>
            <person name="Peeters S.H."/>
            <person name="Heuer A."/>
            <person name="Rast P."/>
            <person name="Oberbeckmann S."/>
            <person name="Bunk B."/>
            <person name="Jeske O."/>
            <person name="Meyerdierks A."/>
            <person name="Storesund J.E."/>
            <person name="Kallscheuer N."/>
            <person name="Luecker S."/>
            <person name="Lage O.M."/>
            <person name="Pohl T."/>
            <person name="Merkel B.J."/>
            <person name="Hornburger P."/>
            <person name="Mueller R.-W."/>
            <person name="Bruemmer F."/>
            <person name="Labrenz M."/>
            <person name="Spormann A.M."/>
            <person name="Op den Camp H."/>
            <person name="Overmann J."/>
            <person name="Amann R."/>
            <person name="Jetten M.S.M."/>
            <person name="Mascher T."/>
            <person name="Medema M.H."/>
            <person name="Devos D.P."/>
            <person name="Kaster A.-K."/>
            <person name="Ovreas L."/>
            <person name="Rohde M."/>
            <person name="Galperin M.Y."/>
            <person name="Jogler C."/>
        </authorList>
    </citation>
    <scope>NUCLEOTIDE SEQUENCE [LARGE SCALE GENOMIC DNA]</scope>
    <source>
        <strain evidence="1 2">HG15A2</strain>
    </source>
</reference>
<dbReference type="OrthoDB" id="9477at2"/>
<gene>
    <name evidence="1" type="primary">gpgS</name>
    <name evidence="1" type="ORF">HG15A2_12830</name>
</gene>
<dbReference type="EC" id="2.4.1.266" evidence="1"/>
<dbReference type="RefSeq" id="WP_145058855.1">
    <property type="nucleotide sequence ID" value="NZ_CP036263.1"/>
</dbReference>
<dbReference type="SUPFAM" id="SSF53448">
    <property type="entry name" value="Nucleotide-diphospho-sugar transferases"/>
    <property type="match status" value="1"/>
</dbReference>
<dbReference type="EMBL" id="CP036263">
    <property type="protein sequence ID" value="QDS98013.1"/>
    <property type="molecule type" value="Genomic_DNA"/>
</dbReference>
<proteinExistence type="predicted"/>
<accession>A0A517MT00</accession>
<dbReference type="AlphaFoldDB" id="A0A517MT00"/>
<keyword evidence="1" id="KW-0328">Glycosyltransferase</keyword>
<evidence type="ECO:0000313" key="2">
    <source>
        <dbReference type="Proteomes" id="UP000319852"/>
    </source>
</evidence>